<organism evidence="3 4">
    <name type="scientific">Nonlabens dokdonensis</name>
    <dbReference type="NCBI Taxonomy" id="328515"/>
    <lineage>
        <taxon>Bacteria</taxon>
        <taxon>Pseudomonadati</taxon>
        <taxon>Bacteroidota</taxon>
        <taxon>Flavobacteriia</taxon>
        <taxon>Flavobacteriales</taxon>
        <taxon>Flavobacteriaceae</taxon>
        <taxon>Nonlabens</taxon>
    </lineage>
</organism>
<evidence type="ECO:0000256" key="1">
    <source>
        <dbReference type="SAM" id="MobiDB-lite"/>
    </source>
</evidence>
<dbReference type="RefSeq" id="WP_303688019.1">
    <property type="nucleotide sequence ID" value="NZ_CAJXYO010000014.1"/>
</dbReference>
<comment type="caution">
    <text evidence="3">The sequence shown here is derived from an EMBL/GenBank/DDBJ whole genome shotgun (WGS) entry which is preliminary data.</text>
</comment>
<feature type="compositionally biased region" description="Basic and acidic residues" evidence="1">
    <location>
        <begin position="108"/>
        <end position="127"/>
    </location>
</feature>
<gene>
    <name evidence="3" type="ORF">A9Q93_13715</name>
</gene>
<protein>
    <recommendedName>
        <fullName evidence="5">Energy transducer TonB</fullName>
    </recommendedName>
</protein>
<dbReference type="EMBL" id="MAAX01000210">
    <property type="protein sequence ID" value="OUS09606.1"/>
    <property type="molecule type" value="Genomic_DNA"/>
</dbReference>
<feature type="region of interest" description="Disordered" evidence="1">
    <location>
        <begin position="57"/>
        <end position="166"/>
    </location>
</feature>
<evidence type="ECO:0000313" key="3">
    <source>
        <dbReference type="EMBL" id="OUS09606.1"/>
    </source>
</evidence>
<reference evidence="4" key="1">
    <citation type="journal article" date="2017" name="Proc. Natl. Acad. Sci. U.S.A.">
        <title>Simulation of Deepwater Horizon oil plume reveals substrate specialization within a complex community of hydrocarbon-degraders.</title>
        <authorList>
            <person name="Hu P."/>
            <person name="Dubinsky E.A."/>
            <person name="Probst A.J."/>
            <person name="Wang J."/>
            <person name="Sieber C.M.K."/>
            <person name="Tom L.M."/>
            <person name="Gardinali P."/>
            <person name="Banfield J.F."/>
            <person name="Atlas R.M."/>
            <person name="Andersen G.L."/>
        </authorList>
    </citation>
    <scope>NUCLEOTIDE SEQUENCE [LARGE SCALE GENOMIC DNA]</scope>
</reference>
<sequence>MSYLKTKEQKISAVISTVIILALILLFRFVSIINVIEAPEKSGIAINFGNTAVGSGPVEPAKPTKVAQQSNPEPETQPETTPVDNVVTQDNTDAPSVVSDPTVIQPDPKPETKPTPKPVEPKPDPKPDSSVLDAINSATGSEAVDGETSTGEGPGDGPGNKGNINGDPYANTYYGAPGSGTGGKGYGLNGRGKLAGRGVVQDCDETGRVIVEIQVDRSGKVIKATPGKKGTTNRVQCLLDAAKESALTYRFSAAPKAKNIQIGFIEVIFKVGE</sequence>
<evidence type="ECO:0008006" key="5">
    <source>
        <dbReference type="Google" id="ProtNLM"/>
    </source>
</evidence>
<dbReference type="Proteomes" id="UP000196102">
    <property type="component" value="Unassembled WGS sequence"/>
</dbReference>
<name>A0A1Z8AGY3_9FLAO</name>
<evidence type="ECO:0000313" key="4">
    <source>
        <dbReference type="Proteomes" id="UP000196102"/>
    </source>
</evidence>
<keyword evidence="2" id="KW-0472">Membrane</keyword>
<evidence type="ECO:0000256" key="2">
    <source>
        <dbReference type="SAM" id="Phobius"/>
    </source>
</evidence>
<accession>A0A1Z8AGY3</accession>
<keyword evidence="2" id="KW-1133">Transmembrane helix</keyword>
<keyword evidence="2" id="KW-0812">Transmembrane</keyword>
<dbReference type="AlphaFoldDB" id="A0A1Z8AGY3"/>
<feature type="compositionally biased region" description="Low complexity" evidence="1">
    <location>
        <begin position="72"/>
        <end position="82"/>
    </location>
</feature>
<proteinExistence type="predicted"/>
<feature type="transmembrane region" description="Helical" evidence="2">
    <location>
        <begin position="12"/>
        <end position="36"/>
    </location>
</feature>